<gene>
    <name evidence="1" type="ORF">FHW36_107269</name>
</gene>
<name>A0A561PGU1_9BACT</name>
<dbReference type="EMBL" id="VIWO01000007">
    <property type="protein sequence ID" value="TWF37341.1"/>
    <property type="molecule type" value="Genomic_DNA"/>
</dbReference>
<proteinExistence type="predicted"/>
<organism evidence="1 2">
    <name type="scientific">Chitinophaga polysaccharea</name>
    <dbReference type="NCBI Taxonomy" id="1293035"/>
    <lineage>
        <taxon>Bacteria</taxon>
        <taxon>Pseudomonadati</taxon>
        <taxon>Bacteroidota</taxon>
        <taxon>Chitinophagia</taxon>
        <taxon>Chitinophagales</taxon>
        <taxon>Chitinophagaceae</taxon>
        <taxon>Chitinophaga</taxon>
    </lineage>
</organism>
<sequence>MQTNPGEIAAMDYRFSGGCHRFQSMLSLETDFRQFLRYLVRKYEG</sequence>
<dbReference type="Proteomes" id="UP000320811">
    <property type="component" value="Unassembled WGS sequence"/>
</dbReference>
<protein>
    <submittedName>
        <fullName evidence="1">Uncharacterized protein</fullName>
    </submittedName>
</protein>
<comment type="caution">
    <text evidence="1">The sequence shown here is derived from an EMBL/GenBank/DDBJ whole genome shotgun (WGS) entry which is preliminary data.</text>
</comment>
<evidence type="ECO:0000313" key="1">
    <source>
        <dbReference type="EMBL" id="TWF37341.1"/>
    </source>
</evidence>
<reference evidence="1 2" key="1">
    <citation type="submission" date="2019-06" db="EMBL/GenBank/DDBJ databases">
        <title>Sorghum-associated microbial communities from plants grown in Nebraska, USA.</title>
        <authorList>
            <person name="Schachtman D."/>
        </authorList>
    </citation>
    <scope>NUCLEOTIDE SEQUENCE [LARGE SCALE GENOMIC DNA]</scope>
    <source>
        <strain evidence="1 2">1209</strain>
    </source>
</reference>
<accession>A0A561PGU1</accession>
<evidence type="ECO:0000313" key="2">
    <source>
        <dbReference type="Proteomes" id="UP000320811"/>
    </source>
</evidence>
<keyword evidence="2" id="KW-1185">Reference proteome</keyword>
<dbReference type="AlphaFoldDB" id="A0A561PGU1"/>